<proteinExistence type="predicted"/>
<dbReference type="CDD" id="cd00170">
    <property type="entry name" value="SEC14"/>
    <property type="match status" value="2"/>
</dbReference>
<evidence type="ECO:0000313" key="3">
    <source>
        <dbReference type="Proteomes" id="UP000670152"/>
    </source>
</evidence>
<comment type="caution">
    <text evidence="2">The sequence shown here is derived from an EMBL/GenBank/DDBJ whole genome shotgun (WGS) entry which is preliminary data.</text>
</comment>
<dbReference type="SMART" id="SM00516">
    <property type="entry name" value="SEC14"/>
    <property type="match status" value="2"/>
</dbReference>
<dbReference type="SUPFAM" id="SSF46938">
    <property type="entry name" value="CRAL/TRIO N-terminal domain"/>
    <property type="match status" value="2"/>
</dbReference>
<feature type="non-terminal residue" evidence="2">
    <location>
        <position position="654"/>
    </location>
</feature>
<feature type="domain" description="CRAL-TRIO" evidence="1">
    <location>
        <begin position="85"/>
        <end position="246"/>
    </location>
</feature>
<dbReference type="InterPro" id="IPR001251">
    <property type="entry name" value="CRAL-TRIO_dom"/>
</dbReference>
<dbReference type="PRINTS" id="PR00180">
    <property type="entry name" value="CRETINALDHBP"/>
</dbReference>
<dbReference type="PANTHER" id="PTHR10174">
    <property type="entry name" value="ALPHA-TOCOPHEROL TRANSFER PROTEIN-RELATED"/>
    <property type="match status" value="1"/>
</dbReference>
<reference evidence="2 3" key="1">
    <citation type="submission" date="2020-02" db="EMBL/GenBank/DDBJ databases">
        <title>Relaxed selection underlies rapid genomic changes in the transitions from sociality to social parasitism in ants.</title>
        <authorList>
            <person name="Bi X."/>
        </authorList>
    </citation>
    <scope>NUCLEOTIDE SEQUENCE [LARGE SCALE GENOMIC DNA]</scope>
    <source>
        <strain evidence="2">BGI-DK2014b</strain>
        <tissue evidence="2">Whole body</tissue>
    </source>
</reference>
<feature type="domain" description="CRAL-TRIO" evidence="1">
    <location>
        <begin position="440"/>
        <end position="600"/>
    </location>
</feature>
<keyword evidence="3" id="KW-1185">Reference proteome</keyword>
<name>A0A836FTP4_9HYME</name>
<evidence type="ECO:0000259" key="1">
    <source>
        <dbReference type="PROSITE" id="PS50191"/>
    </source>
</evidence>
<dbReference type="InterPro" id="IPR036273">
    <property type="entry name" value="CRAL/TRIO_N_dom_sf"/>
</dbReference>
<dbReference type="GO" id="GO:0016020">
    <property type="term" value="C:membrane"/>
    <property type="evidence" value="ECO:0007669"/>
    <property type="project" value="TreeGrafter"/>
</dbReference>
<dbReference type="EMBL" id="JAANIB010005377">
    <property type="protein sequence ID" value="KAG5332357.1"/>
    <property type="molecule type" value="Genomic_DNA"/>
</dbReference>
<dbReference type="GO" id="GO:1902936">
    <property type="term" value="F:phosphatidylinositol bisphosphate binding"/>
    <property type="evidence" value="ECO:0007669"/>
    <property type="project" value="TreeGrafter"/>
</dbReference>
<gene>
    <name evidence="2" type="primary">Ttpal_5</name>
    <name evidence="2" type="ORF">G6Z77_0000788</name>
</gene>
<dbReference type="PROSITE" id="PS50191">
    <property type="entry name" value="CRAL_TRIO"/>
    <property type="match status" value="2"/>
</dbReference>
<dbReference type="Pfam" id="PF00650">
    <property type="entry name" value="CRAL_TRIO"/>
    <property type="match status" value="2"/>
</dbReference>
<dbReference type="SUPFAM" id="SSF52087">
    <property type="entry name" value="CRAL/TRIO domain"/>
    <property type="match status" value="2"/>
</dbReference>
<evidence type="ECO:0000313" key="2">
    <source>
        <dbReference type="EMBL" id="KAG5332357.1"/>
    </source>
</evidence>
<sequence length="654" mass="76111">MSIIKGITLEEEMKKNPQLKLSDIQSLREWCKKQPHLPKIEDNFLALFLHSNYYQMEPTKNTIENYYTTRTHLPEIFCNRDPFEEKSLRQSFKIVAILSLNGLTKDGYTMIFSTFLDSNLSFYDYNNTIKQSIMLSDIRLLNGTNDGYVFIFDVGKLSFGHVMRMNPLDIKKHVYYLQEALPIRLKAIHILNATPAMELCMNIAKPFMKNELIAIIHFHSSLESISEYIPVDALPNEAGGKAGSVHKLAEIQVKEFEDNREWFVLDELTNRVNETLRIEKKKTANDLFGIEDLNKQNETESLSESYLNIMQSLSFLILPSFFFLLPSHIYFLYSHLFLCSSISFYLQCSSDNQLLIMASIKLVSFEEELKKNPELKESDIQILREWCKKQTHLPKLSDSELTLFLHSNYYLLEPTKTTIDIFFTIRTHVPEFFCNRDLKAVKKISKTITIQILEETSKEGYKIIYGRLIDSEPSHFVYTDAIKLFFMVIDLWLYTEGTCNGHILIIDMKNMSLRHAARINPMTLKKFFYYLQDGLPVRLKAFHVINVSPVVDIIFNMSKPFMKKQLLDMFYMHTTNDALENFVSFEILPNEAGGQAGPMMELHNKQMKKLTDHITWFQDDEANHRINESLRPDKAKTATDLFGIDGSFKKLEID</sequence>
<dbReference type="PANTHER" id="PTHR10174:SF213">
    <property type="entry name" value="CRAL-TRIO DOMAIN-CONTAINING PROTEIN"/>
    <property type="match status" value="1"/>
</dbReference>
<dbReference type="Proteomes" id="UP000670152">
    <property type="component" value="Unassembled WGS sequence"/>
</dbReference>
<dbReference type="InterPro" id="IPR036865">
    <property type="entry name" value="CRAL-TRIO_dom_sf"/>
</dbReference>
<feature type="non-terminal residue" evidence="2">
    <location>
        <position position="1"/>
    </location>
</feature>
<organism evidence="2 3">
    <name type="scientific">Acromyrmex heyeri</name>
    <dbReference type="NCBI Taxonomy" id="230685"/>
    <lineage>
        <taxon>Eukaryota</taxon>
        <taxon>Metazoa</taxon>
        <taxon>Ecdysozoa</taxon>
        <taxon>Arthropoda</taxon>
        <taxon>Hexapoda</taxon>
        <taxon>Insecta</taxon>
        <taxon>Pterygota</taxon>
        <taxon>Neoptera</taxon>
        <taxon>Endopterygota</taxon>
        <taxon>Hymenoptera</taxon>
        <taxon>Apocrita</taxon>
        <taxon>Aculeata</taxon>
        <taxon>Formicoidea</taxon>
        <taxon>Formicidae</taxon>
        <taxon>Myrmicinae</taxon>
        <taxon>Acromyrmex</taxon>
    </lineage>
</organism>
<dbReference type="OrthoDB" id="6432525at2759"/>
<protein>
    <submittedName>
        <fullName evidence="2">TTPAL protein</fullName>
    </submittedName>
</protein>
<accession>A0A836FTP4</accession>
<dbReference type="AlphaFoldDB" id="A0A836FTP4"/>
<dbReference type="Gene3D" id="3.40.525.10">
    <property type="entry name" value="CRAL-TRIO lipid binding domain"/>
    <property type="match status" value="2"/>
</dbReference>
<dbReference type="Gene3D" id="1.20.5.1200">
    <property type="entry name" value="Alpha-tocopherol transfer"/>
    <property type="match status" value="1"/>
</dbReference>